<dbReference type="Pfam" id="PF00005">
    <property type="entry name" value="ABC_tran"/>
    <property type="match status" value="1"/>
</dbReference>
<feature type="domain" description="ABC transporter" evidence="5">
    <location>
        <begin position="4"/>
        <end position="239"/>
    </location>
</feature>
<accession>A0A2M9CIH5</accession>
<dbReference type="InterPro" id="IPR003439">
    <property type="entry name" value="ABC_transporter-like_ATP-bd"/>
</dbReference>
<keyword evidence="4" id="KW-1278">Translocase</keyword>
<dbReference type="PANTHER" id="PTHR42794:SF1">
    <property type="entry name" value="HEMIN IMPORT ATP-BINDING PROTEIN HMUV"/>
    <property type="match status" value="1"/>
</dbReference>
<evidence type="ECO:0000313" key="7">
    <source>
        <dbReference type="Proteomes" id="UP000228758"/>
    </source>
</evidence>
<dbReference type="InterPro" id="IPR003593">
    <property type="entry name" value="AAA+_ATPase"/>
</dbReference>
<dbReference type="SUPFAM" id="SSF52540">
    <property type="entry name" value="P-loop containing nucleoside triphosphate hydrolases"/>
    <property type="match status" value="1"/>
</dbReference>
<dbReference type="SMART" id="SM00382">
    <property type="entry name" value="AAA"/>
    <property type="match status" value="1"/>
</dbReference>
<evidence type="ECO:0000256" key="1">
    <source>
        <dbReference type="ARBA" id="ARBA00022448"/>
    </source>
</evidence>
<dbReference type="CDD" id="cd03214">
    <property type="entry name" value="ABC_Iron-Siderophores_B12_Hemin"/>
    <property type="match status" value="1"/>
</dbReference>
<evidence type="ECO:0000313" key="6">
    <source>
        <dbReference type="EMBL" id="PJJ71711.1"/>
    </source>
</evidence>
<gene>
    <name evidence="6" type="ORF">CLV46_1264</name>
</gene>
<keyword evidence="1" id="KW-0813">Transport</keyword>
<dbReference type="InterPro" id="IPR017871">
    <property type="entry name" value="ABC_transporter-like_CS"/>
</dbReference>
<dbReference type="OrthoDB" id="5296765at2"/>
<dbReference type="Proteomes" id="UP000228758">
    <property type="component" value="Unassembled WGS sequence"/>
</dbReference>
<reference evidence="6 7" key="1">
    <citation type="submission" date="2017-11" db="EMBL/GenBank/DDBJ databases">
        <title>Genomic Encyclopedia of Archaeal and Bacterial Type Strains, Phase II (KMG-II): From Individual Species to Whole Genera.</title>
        <authorList>
            <person name="Goeker M."/>
        </authorList>
    </citation>
    <scope>NUCLEOTIDE SEQUENCE [LARGE SCALE GENOMIC DNA]</scope>
    <source>
        <strain evidence="6 7">DSM 27393</strain>
    </source>
</reference>
<organism evidence="6 7">
    <name type="scientific">Diaminobutyricimonas aerilata</name>
    <dbReference type="NCBI Taxonomy" id="1162967"/>
    <lineage>
        <taxon>Bacteria</taxon>
        <taxon>Bacillati</taxon>
        <taxon>Actinomycetota</taxon>
        <taxon>Actinomycetes</taxon>
        <taxon>Micrococcales</taxon>
        <taxon>Microbacteriaceae</taxon>
        <taxon>Diaminobutyricimonas</taxon>
    </lineage>
</organism>
<keyword evidence="2" id="KW-0547">Nucleotide-binding</keyword>
<keyword evidence="7" id="KW-1185">Reference proteome</keyword>
<dbReference type="Gene3D" id="3.40.50.300">
    <property type="entry name" value="P-loop containing nucleotide triphosphate hydrolases"/>
    <property type="match status" value="1"/>
</dbReference>
<dbReference type="RefSeq" id="WP_100363982.1">
    <property type="nucleotide sequence ID" value="NZ_PGFF01000001.1"/>
</dbReference>
<evidence type="ECO:0000256" key="4">
    <source>
        <dbReference type="ARBA" id="ARBA00022967"/>
    </source>
</evidence>
<dbReference type="PROSITE" id="PS00211">
    <property type="entry name" value="ABC_TRANSPORTER_1"/>
    <property type="match status" value="1"/>
</dbReference>
<protein>
    <submittedName>
        <fullName evidence="6">Iron complex transport system ATP-binding protein</fullName>
    </submittedName>
</protein>
<evidence type="ECO:0000256" key="2">
    <source>
        <dbReference type="ARBA" id="ARBA00022741"/>
    </source>
</evidence>
<dbReference type="EMBL" id="PGFF01000001">
    <property type="protein sequence ID" value="PJJ71711.1"/>
    <property type="molecule type" value="Genomic_DNA"/>
</dbReference>
<keyword evidence="3 6" id="KW-0067">ATP-binding</keyword>
<evidence type="ECO:0000259" key="5">
    <source>
        <dbReference type="PROSITE" id="PS50893"/>
    </source>
</evidence>
<comment type="caution">
    <text evidence="6">The sequence shown here is derived from an EMBL/GenBank/DDBJ whole genome shotgun (WGS) entry which is preliminary data.</text>
</comment>
<evidence type="ECO:0000256" key="3">
    <source>
        <dbReference type="ARBA" id="ARBA00022840"/>
    </source>
</evidence>
<dbReference type="GO" id="GO:0005524">
    <property type="term" value="F:ATP binding"/>
    <property type="evidence" value="ECO:0007669"/>
    <property type="project" value="UniProtKB-KW"/>
</dbReference>
<name>A0A2M9CIH5_9MICO</name>
<proteinExistence type="predicted"/>
<dbReference type="GO" id="GO:0016887">
    <property type="term" value="F:ATP hydrolysis activity"/>
    <property type="evidence" value="ECO:0007669"/>
    <property type="project" value="InterPro"/>
</dbReference>
<dbReference type="FunFam" id="3.40.50.300:FF:000134">
    <property type="entry name" value="Iron-enterobactin ABC transporter ATP-binding protein"/>
    <property type="match status" value="1"/>
</dbReference>
<sequence length="265" mass="27328">MSALEAARIIVRADGHLLVDGVDVVAPAGAVTGLIGPNGAGKSTLLRALAAIERPDAGAVRFGDDDLLALRRRDRARLAALVEQDASTDLPLTVRDTVALGRLPHQSVFGADDAESARVVAESLDAVGMASFAERDVTSLSGGERQRVLLAKALAQRTPLLLLDEPTNHLDIAGQLGTLALLDRLAASGVAVLAALHDLTLAAAHCAQLVVLAGGRVVAAGPTREVLTPDLVERVYGVRAAVLENPLTGAPVVAFAPHSTDQEDA</sequence>
<dbReference type="InterPro" id="IPR027417">
    <property type="entry name" value="P-loop_NTPase"/>
</dbReference>
<dbReference type="AlphaFoldDB" id="A0A2M9CIH5"/>
<dbReference type="PANTHER" id="PTHR42794">
    <property type="entry name" value="HEMIN IMPORT ATP-BINDING PROTEIN HMUV"/>
    <property type="match status" value="1"/>
</dbReference>
<dbReference type="PROSITE" id="PS50893">
    <property type="entry name" value="ABC_TRANSPORTER_2"/>
    <property type="match status" value="1"/>
</dbReference>